<keyword evidence="1" id="KW-0677">Repeat</keyword>
<dbReference type="EMBL" id="GG662512">
    <property type="protein sequence ID" value="EAS02939.2"/>
    <property type="molecule type" value="Genomic_DNA"/>
</dbReference>
<dbReference type="PANTHER" id="PTHR46680">
    <property type="entry name" value="NF-KAPPA-B INHIBITOR ALPHA"/>
    <property type="match status" value="1"/>
</dbReference>
<dbReference type="AlphaFoldDB" id="I7LWV6"/>
<dbReference type="PROSITE" id="PS50088">
    <property type="entry name" value="ANK_REPEAT"/>
    <property type="match status" value="1"/>
</dbReference>
<name>I7LWV6_TETTS</name>
<dbReference type="Pfam" id="PF12796">
    <property type="entry name" value="Ank_2"/>
    <property type="match status" value="1"/>
</dbReference>
<gene>
    <name evidence="6" type="ORF">TTHERM_00492920</name>
</gene>
<dbReference type="OrthoDB" id="293257at2759"/>
<dbReference type="PROSITE" id="PS50297">
    <property type="entry name" value="ANK_REP_REGION"/>
    <property type="match status" value="1"/>
</dbReference>
<dbReference type="InParanoid" id="I7LWV6"/>
<dbReference type="PANTHER" id="PTHR46680:SF3">
    <property type="entry name" value="NF-KAPPA-B INHIBITOR CACTUS"/>
    <property type="match status" value="1"/>
</dbReference>
<feature type="compositionally biased region" description="Polar residues" evidence="5">
    <location>
        <begin position="33"/>
        <end position="60"/>
    </location>
</feature>
<accession>I7LWV6</accession>
<dbReference type="Gene3D" id="1.25.40.20">
    <property type="entry name" value="Ankyrin repeat-containing domain"/>
    <property type="match status" value="1"/>
</dbReference>
<proteinExistence type="predicted"/>
<dbReference type="KEGG" id="tet:TTHERM_00492920"/>
<evidence type="ECO:0000256" key="3">
    <source>
        <dbReference type="PROSITE-ProRule" id="PRU00023"/>
    </source>
</evidence>
<evidence type="ECO:0000313" key="6">
    <source>
        <dbReference type="EMBL" id="EAS02939.2"/>
    </source>
</evidence>
<dbReference type="InterPro" id="IPR051070">
    <property type="entry name" value="NF-kappa-B_inhibitor"/>
</dbReference>
<keyword evidence="2 3" id="KW-0040">ANK repeat</keyword>
<dbReference type="InterPro" id="IPR002110">
    <property type="entry name" value="Ankyrin_rpt"/>
</dbReference>
<dbReference type="SUPFAM" id="SSF48403">
    <property type="entry name" value="Ankyrin repeat"/>
    <property type="match status" value="1"/>
</dbReference>
<dbReference type="STRING" id="312017.I7LWV6"/>
<keyword evidence="4" id="KW-0175">Coiled coil</keyword>
<dbReference type="SMART" id="SM00248">
    <property type="entry name" value="ANK"/>
    <property type="match status" value="2"/>
</dbReference>
<feature type="region of interest" description="Disordered" evidence="5">
    <location>
        <begin position="33"/>
        <end position="66"/>
    </location>
</feature>
<organism evidence="6 7">
    <name type="scientific">Tetrahymena thermophila (strain SB210)</name>
    <dbReference type="NCBI Taxonomy" id="312017"/>
    <lineage>
        <taxon>Eukaryota</taxon>
        <taxon>Sar</taxon>
        <taxon>Alveolata</taxon>
        <taxon>Ciliophora</taxon>
        <taxon>Intramacronucleata</taxon>
        <taxon>Oligohymenophorea</taxon>
        <taxon>Hymenostomatida</taxon>
        <taxon>Tetrahymenina</taxon>
        <taxon>Tetrahymenidae</taxon>
        <taxon>Tetrahymena</taxon>
    </lineage>
</organism>
<reference evidence="7" key="1">
    <citation type="journal article" date="2006" name="PLoS Biol.">
        <title>Macronuclear genome sequence of the ciliate Tetrahymena thermophila, a model eukaryote.</title>
        <authorList>
            <person name="Eisen J.A."/>
            <person name="Coyne R.S."/>
            <person name="Wu M."/>
            <person name="Wu D."/>
            <person name="Thiagarajan M."/>
            <person name="Wortman J.R."/>
            <person name="Badger J.H."/>
            <person name="Ren Q."/>
            <person name="Amedeo P."/>
            <person name="Jones K.M."/>
            <person name="Tallon L.J."/>
            <person name="Delcher A.L."/>
            <person name="Salzberg S.L."/>
            <person name="Silva J.C."/>
            <person name="Haas B.J."/>
            <person name="Majoros W.H."/>
            <person name="Farzad M."/>
            <person name="Carlton J.M."/>
            <person name="Smith R.K. Jr."/>
            <person name="Garg J."/>
            <person name="Pearlman R.E."/>
            <person name="Karrer K.M."/>
            <person name="Sun L."/>
            <person name="Manning G."/>
            <person name="Elde N.C."/>
            <person name="Turkewitz A.P."/>
            <person name="Asai D.J."/>
            <person name="Wilkes D.E."/>
            <person name="Wang Y."/>
            <person name="Cai H."/>
            <person name="Collins K."/>
            <person name="Stewart B.A."/>
            <person name="Lee S.R."/>
            <person name="Wilamowska K."/>
            <person name="Weinberg Z."/>
            <person name="Ruzzo W.L."/>
            <person name="Wloga D."/>
            <person name="Gaertig J."/>
            <person name="Frankel J."/>
            <person name="Tsao C.-C."/>
            <person name="Gorovsky M.A."/>
            <person name="Keeling P.J."/>
            <person name="Waller R.F."/>
            <person name="Patron N.J."/>
            <person name="Cherry J.M."/>
            <person name="Stover N.A."/>
            <person name="Krieger C.J."/>
            <person name="del Toro C."/>
            <person name="Ryder H.F."/>
            <person name="Williamson S.C."/>
            <person name="Barbeau R.A."/>
            <person name="Hamilton E.P."/>
            <person name="Orias E."/>
        </authorList>
    </citation>
    <scope>NUCLEOTIDE SEQUENCE [LARGE SCALE GENOMIC DNA]</scope>
    <source>
        <strain evidence="7">SB210</strain>
    </source>
</reference>
<dbReference type="InterPro" id="IPR036770">
    <property type="entry name" value="Ankyrin_rpt-contain_sf"/>
</dbReference>
<evidence type="ECO:0000313" key="7">
    <source>
        <dbReference type="Proteomes" id="UP000009168"/>
    </source>
</evidence>
<evidence type="ECO:0000256" key="4">
    <source>
        <dbReference type="SAM" id="Coils"/>
    </source>
</evidence>
<evidence type="ECO:0000256" key="1">
    <source>
        <dbReference type="ARBA" id="ARBA00022737"/>
    </source>
</evidence>
<evidence type="ECO:0000256" key="2">
    <source>
        <dbReference type="ARBA" id="ARBA00023043"/>
    </source>
</evidence>
<dbReference type="eggNOG" id="KOG4177">
    <property type="taxonomic scope" value="Eukaryota"/>
</dbReference>
<dbReference type="GeneID" id="7827992"/>
<dbReference type="HOGENOM" id="CLU_418291_0_0_1"/>
<sequence length="656" mass="76926">MKRNKFQMQLDREKMIVIDELLSQKKKGAINNSIKNSTFVNSNGQTNKSSQQKDQPNLNKSAHGFNKSDGNIYIKNFGDHVSSLKHTNQSNNQEISFADKVTQKSKKLERLEQKYERDEYFLNQTIKNKKRELEKVYRVQSQQQLMNYFKLSDAKQENIPHLMSNALDNNSDTSIRQKIREFLGTNFKTDFFDNLDDFVGCVKVLYGNSKIISAKIDRIFKGKQAEDFEDIEKLQMKFVEELRSRPIKLREQERIQRMKQQGTFDTNKSPSLNNFIDKNFSKNQPKGTLPSLANFDPLLLPQNQKYNNQNTIKLEAPQLSYLQNYRFELGDQDTFSKNFQRKNQIGALYRNAQSQFVQVQIDMNQKEEKLQDQCEDFKKVNQQLLEFRQAFRENLQTLNIIKKVKVGKQDQQNGEQKQVKFQEDLTGSGDSLIELKNLIIKQDNSYLLKQLFRQTIWTIILKLKRLKLDYDEIFINNVFPNSPFEREGSRDFFKAVKTNDLEKVQKMLKICKYHVYDFDSTRQTPLHWAARRNFFDVMALICEHGADLEAQDMGGRTPLFHCVIGGDMNSCRMLLARGANPYVKSLAKHKPSHFTENEVIKALLRKAEQLHTMMSLLPLKKRKDFWIRNVSVFSHHSSNQLNDKILNLKQTDLQIE</sequence>
<feature type="repeat" description="ANK" evidence="3">
    <location>
        <begin position="521"/>
        <end position="553"/>
    </location>
</feature>
<dbReference type="RefSeq" id="XP_001023184.2">
    <property type="nucleotide sequence ID" value="XM_001023184.3"/>
</dbReference>
<keyword evidence="7" id="KW-1185">Reference proteome</keyword>
<dbReference type="Proteomes" id="UP000009168">
    <property type="component" value="Unassembled WGS sequence"/>
</dbReference>
<evidence type="ECO:0000256" key="5">
    <source>
        <dbReference type="SAM" id="MobiDB-lite"/>
    </source>
</evidence>
<protein>
    <submittedName>
        <fullName evidence="6">Ankyrin domain protein</fullName>
    </submittedName>
</protein>
<feature type="coiled-coil region" evidence="4">
    <location>
        <begin position="349"/>
        <end position="383"/>
    </location>
</feature>